<evidence type="ECO:0000256" key="14">
    <source>
        <dbReference type="ARBA" id="ARBA00083640"/>
    </source>
</evidence>
<dbReference type="AlphaFoldDB" id="A0A8J6NW04"/>
<dbReference type="NCBIfam" id="TIGR00667">
    <property type="entry name" value="aat"/>
    <property type="match status" value="1"/>
</dbReference>
<proteinExistence type="inferred from homology"/>
<comment type="subcellular location">
    <subcellularLocation>
        <location evidence="1 15">Cytoplasm</location>
    </subcellularLocation>
</comment>
<comment type="catalytic activity">
    <reaction evidence="7 15">
        <text>N-terminal L-lysyl-[protein] + L-leucyl-tRNA(Leu) = N-terminal L-leucyl-L-lysyl-[protein] + tRNA(Leu) + H(+)</text>
        <dbReference type="Rhea" id="RHEA:12340"/>
        <dbReference type="Rhea" id="RHEA-COMP:9613"/>
        <dbReference type="Rhea" id="RHEA-COMP:9622"/>
        <dbReference type="Rhea" id="RHEA-COMP:12670"/>
        <dbReference type="Rhea" id="RHEA-COMP:12671"/>
        <dbReference type="ChEBI" id="CHEBI:15378"/>
        <dbReference type="ChEBI" id="CHEBI:65249"/>
        <dbReference type="ChEBI" id="CHEBI:78442"/>
        <dbReference type="ChEBI" id="CHEBI:78494"/>
        <dbReference type="ChEBI" id="CHEBI:133043"/>
        <dbReference type="EC" id="2.3.2.6"/>
    </reaction>
</comment>
<reference evidence="16 17" key="1">
    <citation type="submission" date="2020-08" db="EMBL/GenBank/DDBJ databases">
        <title>Bridging the membrane lipid divide: bacteria of the FCB group superphylum have the potential to synthesize archaeal ether lipids.</title>
        <authorList>
            <person name="Villanueva L."/>
            <person name="Von Meijenfeldt F.A.B."/>
            <person name="Westbye A.B."/>
            <person name="Yadav S."/>
            <person name="Hopmans E.C."/>
            <person name="Dutilh B.E."/>
            <person name="Sinninghe Damste J.S."/>
        </authorList>
    </citation>
    <scope>NUCLEOTIDE SEQUENCE [LARGE SCALE GENOMIC DNA]</scope>
    <source>
        <strain evidence="16">NIOZ-UU17</strain>
    </source>
</reference>
<evidence type="ECO:0000256" key="8">
    <source>
        <dbReference type="ARBA" id="ARBA00054043"/>
    </source>
</evidence>
<dbReference type="Proteomes" id="UP000605201">
    <property type="component" value="Unassembled WGS sequence"/>
</dbReference>
<dbReference type="Gene3D" id="3.30.70.3550">
    <property type="entry name" value="Leucyl/phenylalanyl-tRNA-protein transferase, N-terminal domain"/>
    <property type="match status" value="1"/>
</dbReference>
<evidence type="ECO:0000256" key="2">
    <source>
        <dbReference type="ARBA" id="ARBA00022490"/>
    </source>
</evidence>
<evidence type="ECO:0000256" key="5">
    <source>
        <dbReference type="ARBA" id="ARBA00050607"/>
    </source>
</evidence>
<evidence type="ECO:0000256" key="9">
    <source>
        <dbReference type="ARBA" id="ARBA00061535"/>
    </source>
</evidence>
<dbReference type="GO" id="GO:0030163">
    <property type="term" value="P:protein catabolic process"/>
    <property type="evidence" value="ECO:0007669"/>
    <property type="project" value="UniProtKB-UniRule"/>
</dbReference>
<evidence type="ECO:0000313" key="17">
    <source>
        <dbReference type="Proteomes" id="UP000605201"/>
    </source>
</evidence>
<evidence type="ECO:0000256" key="4">
    <source>
        <dbReference type="ARBA" id="ARBA00023315"/>
    </source>
</evidence>
<comment type="catalytic activity">
    <reaction evidence="5 15">
        <text>L-phenylalanyl-tRNA(Phe) + an N-terminal L-alpha-aminoacyl-[protein] = an N-terminal L-phenylalanyl-L-alpha-aminoacyl-[protein] + tRNA(Phe)</text>
        <dbReference type="Rhea" id="RHEA:43632"/>
        <dbReference type="Rhea" id="RHEA-COMP:9668"/>
        <dbReference type="Rhea" id="RHEA-COMP:9699"/>
        <dbReference type="Rhea" id="RHEA-COMP:10636"/>
        <dbReference type="Rhea" id="RHEA-COMP:10637"/>
        <dbReference type="ChEBI" id="CHEBI:78442"/>
        <dbReference type="ChEBI" id="CHEBI:78531"/>
        <dbReference type="ChEBI" id="CHEBI:78597"/>
        <dbReference type="ChEBI" id="CHEBI:83561"/>
        <dbReference type="EC" id="2.3.2.6"/>
    </reaction>
</comment>
<protein>
    <recommendedName>
        <fullName evidence="11 15">Leucyl/phenylalanyl-tRNA--protein transferase</fullName>
        <ecNumber evidence="10 15">2.3.2.6</ecNumber>
    </recommendedName>
    <alternativeName>
        <fullName evidence="12 15">L/F-transferase</fullName>
    </alternativeName>
    <alternativeName>
        <fullName evidence="13 15">Leucyltransferase</fullName>
    </alternativeName>
    <alternativeName>
        <fullName evidence="14 15">Phenyalanyltransferase</fullName>
    </alternativeName>
</protein>
<sequence length="232" mass="26289">MPVFQLSDNIEFPPPNLASKAGLLAVGGDLSQERLLLAYSMGIFPWYSDGEPLLWWSPDPRLVLYPEEIRISKTLKKIIKKDKFHLTIDTAFDQVINACAQIRIEKNEGTWIVQEMIDAYCRLHAAGFAHSVEAWYQGELAGGIYGVSLGKCFFGESMFSRISNASNITLVKLVEYLKTLSFDMLDCQITTAHLIRLGAREIQRDVFLKQLKKSLEAPTKRGVWKFNELKKG</sequence>
<dbReference type="FunFam" id="3.30.70.3550:FF:000001">
    <property type="entry name" value="Leucyl/phenylalanyl-tRNA--protein transferase"/>
    <property type="match status" value="1"/>
</dbReference>
<dbReference type="InterPro" id="IPR042203">
    <property type="entry name" value="Leu/Phe-tRNA_Trfase_C"/>
</dbReference>
<keyword evidence="4 15" id="KW-0012">Acyltransferase</keyword>
<dbReference type="PANTHER" id="PTHR30098">
    <property type="entry name" value="LEUCYL/PHENYLALANYL-TRNA--PROTEIN TRANSFERASE"/>
    <property type="match status" value="1"/>
</dbReference>
<evidence type="ECO:0000313" key="16">
    <source>
        <dbReference type="EMBL" id="MBC8430839.1"/>
    </source>
</evidence>
<accession>A0A8J6NW04</accession>
<evidence type="ECO:0000256" key="13">
    <source>
        <dbReference type="ARBA" id="ARBA00077165"/>
    </source>
</evidence>
<name>A0A8J6NW04_9BACT</name>
<dbReference type="FunFam" id="3.40.630.70:FF:000001">
    <property type="entry name" value="Leucyl/phenylalanyl-tRNA--protein transferase"/>
    <property type="match status" value="1"/>
</dbReference>
<dbReference type="Gene3D" id="3.40.630.70">
    <property type="entry name" value="Leucyl/phenylalanyl-tRNA-protein transferase, C-terminal domain"/>
    <property type="match status" value="1"/>
</dbReference>
<evidence type="ECO:0000256" key="3">
    <source>
        <dbReference type="ARBA" id="ARBA00022679"/>
    </source>
</evidence>
<keyword evidence="2 15" id="KW-0963">Cytoplasm</keyword>
<comment type="similarity">
    <text evidence="9 15">Belongs to the L/F-transferase family.</text>
</comment>
<dbReference type="Pfam" id="PF03588">
    <property type="entry name" value="Leu_Phe_trans"/>
    <property type="match status" value="1"/>
</dbReference>
<evidence type="ECO:0000256" key="10">
    <source>
        <dbReference type="ARBA" id="ARBA00066767"/>
    </source>
</evidence>
<evidence type="ECO:0000256" key="15">
    <source>
        <dbReference type="HAMAP-Rule" id="MF_00688"/>
    </source>
</evidence>
<dbReference type="HAMAP" id="MF_00688">
    <property type="entry name" value="Leu_Phe_trans"/>
    <property type="match status" value="1"/>
</dbReference>
<comment type="function">
    <text evidence="8 15">Functions in the N-end rule pathway of protein degradation where it conjugates Leu, Phe and, less efficiently, Met from aminoacyl-tRNAs to the N-termini of proteins containing an N-terminal arginine or lysine.</text>
</comment>
<dbReference type="InterPro" id="IPR016181">
    <property type="entry name" value="Acyl_CoA_acyltransferase"/>
</dbReference>
<dbReference type="PANTHER" id="PTHR30098:SF2">
    <property type="entry name" value="LEUCYL_PHENYLALANYL-TRNA--PROTEIN TRANSFERASE"/>
    <property type="match status" value="1"/>
</dbReference>
<organism evidence="16 17">
    <name type="scientific">Candidatus Desulfatibia vada</name>
    <dbReference type="NCBI Taxonomy" id="2841696"/>
    <lineage>
        <taxon>Bacteria</taxon>
        <taxon>Pseudomonadati</taxon>
        <taxon>Thermodesulfobacteriota</taxon>
        <taxon>Desulfobacteria</taxon>
        <taxon>Desulfobacterales</taxon>
        <taxon>Desulfobacterales incertae sedis</taxon>
        <taxon>Candidatus Desulfatibia</taxon>
    </lineage>
</organism>
<evidence type="ECO:0000256" key="6">
    <source>
        <dbReference type="ARBA" id="ARBA00050652"/>
    </source>
</evidence>
<dbReference type="SUPFAM" id="SSF55729">
    <property type="entry name" value="Acyl-CoA N-acyltransferases (Nat)"/>
    <property type="match status" value="1"/>
</dbReference>
<evidence type="ECO:0000256" key="12">
    <source>
        <dbReference type="ARBA" id="ARBA00077136"/>
    </source>
</evidence>
<dbReference type="InterPro" id="IPR004616">
    <property type="entry name" value="Leu/Phe-tRNA_Trfase"/>
</dbReference>
<dbReference type="InterPro" id="IPR042221">
    <property type="entry name" value="Leu/Phe-tRNA_Trfase_N"/>
</dbReference>
<keyword evidence="3 15" id="KW-0808">Transferase</keyword>
<dbReference type="EC" id="2.3.2.6" evidence="10 15"/>
<dbReference type="GO" id="GO:0005737">
    <property type="term" value="C:cytoplasm"/>
    <property type="evidence" value="ECO:0007669"/>
    <property type="project" value="UniProtKB-SubCell"/>
</dbReference>
<dbReference type="EMBL" id="JACNIG010000088">
    <property type="protein sequence ID" value="MBC8430839.1"/>
    <property type="molecule type" value="Genomic_DNA"/>
</dbReference>
<evidence type="ECO:0000256" key="1">
    <source>
        <dbReference type="ARBA" id="ARBA00004496"/>
    </source>
</evidence>
<evidence type="ECO:0000256" key="11">
    <source>
        <dbReference type="ARBA" id="ARBA00074372"/>
    </source>
</evidence>
<gene>
    <name evidence="15" type="primary">aat</name>
    <name evidence="16" type="ORF">H8D96_02865</name>
</gene>
<comment type="caution">
    <text evidence="16">The sequence shown here is derived from an EMBL/GenBank/DDBJ whole genome shotgun (WGS) entry which is preliminary data.</text>
</comment>
<comment type="catalytic activity">
    <reaction evidence="6 15">
        <text>N-terminal L-arginyl-[protein] + L-leucyl-tRNA(Leu) = N-terminal L-leucyl-L-arginyl-[protein] + tRNA(Leu) + H(+)</text>
        <dbReference type="Rhea" id="RHEA:50416"/>
        <dbReference type="Rhea" id="RHEA-COMP:9613"/>
        <dbReference type="Rhea" id="RHEA-COMP:9622"/>
        <dbReference type="Rhea" id="RHEA-COMP:12672"/>
        <dbReference type="Rhea" id="RHEA-COMP:12673"/>
        <dbReference type="ChEBI" id="CHEBI:15378"/>
        <dbReference type="ChEBI" id="CHEBI:64719"/>
        <dbReference type="ChEBI" id="CHEBI:78442"/>
        <dbReference type="ChEBI" id="CHEBI:78494"/>
        <dbReference type="ChEBI" id="CHEBI:133044"/>
        <dbReference type="EC" id="2.3.2.6"/>
    </reaction>
</comment>
<evidence type="ECO:0000256" key="7">
    <source>
        <dbReference type="ARBA" id="ARBA00051538"/>
    </source>
</evidence>
<dbReference type="GO" id="GO:0008914">
    <property type="term" value="F:leucyl-tRNA--protein transferase activity"/>
    <property type="evidence" value="ECO:0007669"/>
    <property type="project" value="UniProtKB-UniRule"/>
</dbReference>